<evidence type="ECO:0000313" key="2">
    <source>
        <dbReference type="Proteomes" id="UP000494330"/>
    </source>
</evidence>
<evidence type="ECO:0000313" key="1">
    <source>
        <dbReference type="EMBL" id="VWC48461.1"/>
    </source>
</evidence>
<proteinExistence type="predicted"/>
<reference evidence="1 2" key="1">
    <citation type="submission" date="2019-09" db="EMBL/GenBank/DDBJ databases">
        <authorList>
            <person name="Depoorter E."/>
        </authorList>
    </citation>
    <scope>NUCLEOTIDE SEQUENCE [LARGE SCALE GENOMIC DNA]</scope>
    <source>
        <strain evidence="1">LMG 30113</strain>
    </source>
</reference>
<name>A0A6J5F8Q4_9BURK</name>
<accession>A0A6J5F8Q4</accession>
<protein>
    <submittedName>
        <fullName evidence="1">Uncharacterized protein</fullName>
    </submittedName>
</protein>
<gene>
    <name evidence="1" type="ORF">BPA30113_07522</name>
</gene>
<sequence length="38" mass="4352">MHLRPQGYRSHGDEMYNLQFPGLAYGGVKLRYGNPCPQ</sequence>
<organism evidence="1 2">
    <name type="scientific">Burkholderia paludis</name>
    <dbReference type="NCBI Taxonomy" id="1506587"/>
    <lineage>
        <taxon>Bacteria</taxon>
        <taxon>Pseudomonadati</taxon>
        <taxon>Pseudomonadota</taxon>
        <taxon>Betaproteobacteria</taxon>
        <taxon>Burkholderiales</taxon>
        <taxon>Burkholderiaceae</taxon>
        <taxon>Burkholderia</taxon>
        <taxon>Burkholderia cepacia complex</taxon>
    </lineage>
</organism>
<keyword evidence="2" id="KW-1185">Reference proteome</keyword>
<dbReference type="AlphaFoldDB" id="A0A6J5F8Q4"/>
<dbReference type="Proteomes" id="UP000494330">
    <property type="component" value="Unassembled WGS sequence"/>
</dbReference>
<dbReference type="EMBL" id="CABVQD010000065">
    <property type="protein sequence ID" value="VWC48461.1"/>
    <property type="molecule type" value="Genomic_DNA"/>
</dbReference>